<keyword evidence="6" id="KW-0811">Translocation</keyword>
<dbReference type="Gene3D" id="1.20.5.170">
    <property type="match status" value="1"/>
</dbReference>
<dbReference type="OrthoDB" id="344345at2759"/>
<evidence type="ECO:0000256" key="1">
    <source>
        <dbReference type="ARBA" id="ARBA00004567"/>
    </source>
</evidence>
<keyword evidence="11" id="KW-1185">Reference proteome</keyword>
<feature type="domain" description="Nucleoporin NSP1-like C-terminal" evidence="9">
    <location>
        <begin position="1"/>
        <end position="99"/>
    </location>
</feature>
<evidence type="ECO:0000256" key="8">
    <source>
        <dbReference type="ARBA" id="ARBA00023242"/>
    </source>
</evidence>
<dbReference type="InterPro" id="IPR007758">
    <property type="entry name" value="Nucleoporin_NSP1_C"/>
</dbReference>
<dbReference type="GO" id="GO:0051028">
    <property type="term" value="P:mRNA transport"/>
    <property type="evidence" value="ECO:0007669"/>
    <property type="project" value="UniProtKB-KW"/>
</dbReference>
<evidence type="ECO:0000256" key="6">
    <source>
        <dbReference type="ARBA" id="ARBA00023010"/>
    </source>
</evidence>
<gene>
    <name evidence="10" type="ORF">J8273_6302</name>
</gene>
<dbReference type="PANTHER" id="PTHR12084">
    <property type="entry name" value="NUCLEAR PORE GLYCOPROTEIN P62-RELATED"/>
    <property type="match status" value="1"/>
</dbReference>
<sequence>MEAKTLDQVVGDWNKRVQELKGAFENQANQVSRWDTQLVGIAEDTNSVASAVLKLEEQATNLENQLQGIEASQKDLATSLKTAQESLSKKLGAIGSDKSSKARVEALNSVEELFDELRRVQATLYSVFGRVQPVEGGDGLLDLLNNHLSSLQWIRDSVSRLDKEVSTLERKPRP</sequence>
<keyword evidence="4" id="KW-0509">mRNA transport</keyword>
<dbReference type="GO" id="GO:0005543">
    <property type="term" value="F:phospholipid binding"/>
    <property type="evidence" value="ECO:0007669"/>
    <property type="project" value="TreeGrafter"/>
</dbReference>
<comment type="similarity">
    <text evidence="2">Belongs to the nucleoporin NSP1/NUP62 family.</text>
</comment>
<dbReference type="PANTHER" id="PTHR12084:SF0">
    <property type="entry name" value="NUCLEAR PORE GLYCOPROTEIN P62"/>
    <property type="match status" value="1"/>
</dbReference>
<evidence type="ECO:0000256" key="2">
    <source>
        <dbReference type="ARBA" id="ARBA00005911"/>
    </source>
</evidence>
<reference evidence="10" key="1">
    <citation type="submission" date="2021-05" db="EMBL/GenBank/DDBJ databases">
        <title>A free-living protist that lacks canonical eukaryotic 1 DNA replication and segregation systems.</title>
        <authorList>
            <person name="Salas-Leiva D.E."/>
            <person name="Tromer E.C."/>
            <person name="Curtis B.A."/>
            <person name="Jerlstrom-Hultqvist J."/>
            <person name="Kolisko M."/>
            <person name="Yi Z."/>
            <person name="Salas-Leiva J.S."/>
            <person name="Gallot-Lavallee L."/>
            <person name="Kops G.J.P.L."/>
            <person name="Archibald J.M."/>
            <person name="Simpson A.G.B."/>
            <person name="Roger A.J."/>
        </authorList>
    </citation>
    <scope>NUCLEOTIDE SEQUENCE</scope>
    <source>
        <strain evidence="10">BICM</strain>
    </source>
</reference>
<dbReference type="EMBL" id="JAHDYR010000053">
    <property type="protein sequence ID" value="KAG9391538.1"/>
    <property type="molecule type" value="Genomic_DNA"/>
</dbReference>
<protein>
    <submittedName>
        <fullName evidence="10">Nsp1-like C-terminal region</fullName>
    </submittedName>
</protein>
<organism evidence="10 11">
    <name type="scientific">Carpediemonas membranifera</name>
    <dbReference type="NCBI Taxonomy" id="201153"/>
    <lineage>
        <taxon>Eukaryota</taxon>
        <taxon>Metamonada</taxon>
        <taxon>Carpediemonas-like organisms</taxon>
        <taxon>Carpediemonas</taxon>
    </lineage>
</organism>
<evidence type="ECO:0000256" key="7">
    <source>
        <dbReference type="ARBA" id="ARBA00023132"/>
    </source>
</evidence>
<dbReference type="Proteomes" id="UP000717585">
    <property type="component" value="Unassembled WGS sequence"/>
</dbReference>
<keyword evidence="3" id="KW-0813">Transport</keyword>
<evidence type="ECO:0000256" key="4">
    <source>
        <dbReference type="ARBA" id="ARBA00022816"/>
    </source>
</evidence>
<dbReference type="AlphaFoldDB" id="A0A8J6E019"/>
<keyword evidence="5" id="KW-0653">Protein transport</keyword>
<accession>A0A8J6E019</accession>
<name>A0A8J6E019_9EUKA</name>
<evidence type="ECO:0000313" key="11">
    <source>
        <dbReference type="Proteomes" id="UP000717585"/>
    </source>
</evidence>
<keyword evidence="7" id="KW-0906">Nuclear pore complex</keyword>
<dbReference type="GO" id="GO:0044613">
    <property type="term" value="C:nuclear pore central transport channel"/>
    <property type="evidence" value="ECO:0007669"/>
    <property type="project" value="TreeGrafter"/>
</dbReference>
<evidence type="ECO:0000313" key="10">
    <source>
        <dbReference type="EMBL" id="KAG9391538.1"/>
    </source>
</evidence>
<dbReference type="GO" id="GO:0017056">
    <property type="term" value="F:structural constituent of nuclear pore"/>
    <property type="evidence" value="ECO:0007669"/>
    <property type="project" value="InterPro"/>
</dbReference>
<dbReference type="Pfam" id="PF05064">
    <property type="entry name" value="Nsp1_C"/>
    <property type="match status" value="1"/>
</dbReference>
<evidence type="ECO:0000256" key="5">
    <source>
        <dbReference type="ARBA" id="ARBA00022927"/>
    </source>
</evidence>
<dbReference type="GO" id="GO:0006606">
    <property type="term" value="P:protein import into nucleus"/>
    <property type="evidence" value="ECO:0007669"/>
    <property type="project" value="TreeGrafter"/>
</dbReference>
<dbReference type="InterPro" id="IPR026010">
    <property type="entry name" value="NSP1/NUP62"/>
</dbReference>
<evidence type="ECO:0000259" key="9">
    <source>
        <dbReference type="Pfam" id="PF05064"/>
    </source>
</evidence>
<dbReference type="GO" id="GO:0006405">
    <property type="term" value="P:RNA export from nucleus"/>
    <property type="evidence" value="ECO:0007669"/>
    <property type="project" value="TreeGrafter"/>
</dbReference>
<comment type="caution">
    <text evidence="10">The sequence shown here is derived from an EMBL/GenBank/DDBJ whole genome shotgun (WGS) entry which is preliminary data.</text>
</comment>
<proteinExistence type="inferred from homology"/>
<evidence type="ECO:0000256" key="3">
    <source>
        <dbReference type="ARBA" id="ARBA00022448"/>
    </source>
</evidence>
<keyword evidence="8" id="KW-0539">Nucleus</keyword>
<comment type="subcellular location">
    <subcellularLocation>
        <location evidence="1">Nucleus</location>
        <location evidence="1">Nuclear pore complex</location>
    </subcellularLocation>
</comment>